<reference evidence="1" key="1">
    <citation type="submission" date="2021-10" db="EMBL/GenBank/DDBJ databases">
        <title>Collection of gut derived symbiotic bacterial strains cultured from healthy donors.</title>
        <authorList>
            <person name="Lin H."/>
            <person name="Littmann E."/>
            <person name="Kohout C."/>
            <person name="Pamer E.G."/>
        </authorList>
    </citation>
    <scope>NUCLEOTIDE SEQUENCE</scope>
    <source>
        <strain evidence="1">DFI.4.35</strain>
    </source>
</reference>
<sequence>MVTVKAIAKELHERGHYLDELYQITIAYATSLHTRYCTVDARCDAIELRYQTEEELGPYEYPWLEDDEWNRLDDERSDIEDELEELFNTVIGFEHDCNPFKK</sequence>
<evidence type="ECO:0000313" key="2">
    <source>
        <dbReference type="Proteomes" id="UP001198010"/>
    </source>
</evidence>
<proteinExistence type="predicted"/>
<organism evidence="1 2">
    <name type="scientific">Veillonella nakazawae</name>
    <dbReference type="NCBI Taxonomy" id="2682456"/>
    <lineage>
        <taxon>Bacteria</taxon>
        <taxon>Bacillati</taxon>
        <taxon>Bacillota</taxon>
        <taxon>Negativicutes</taxon>
        <taxon>Veillonellales</taxon>
        <taxon>Veillonellaceae</taxon>
        <taxon>Veillonella</taxon>
    </lineage>
</organism>
<comment type="caution">
    <text evidence="1">The sequence shown here is derived from an EMBL/GenBank/DDBJ whole genome shotgun (WGS) entry which is preliminary data.</text>
</comment>
<dbReference type="AlphaFoldDB" id="A0AB35HBS9"/>
<accession>A0AB35HBS9</accession>
<evidence type="ECO:0000313" key="1">
    <source>
        <dbReference type="EMBL" id="MCB8605272.1"/>
    </source>
</evidence>
<dbReference type="Proteomes" id="UP001198010">
    <property type="component" value="Unassembled WGS sequence"/>
</dbReference>
<name>A0AB35HBS9_9FIRM</name>
<protein>
    <submittedName>
        <fullName evidence="1">Uncharacterized protein</fullName>
    </submittedName>
</protein>
<gene>
    <name evidence="1" type="ORF">LJD63_03215</name>
</gene>
<dbReference type="RefSeq" id="WP_227283153.1">
    <property type="nucleotide sequence ID" value="NZ_JAJDLA010000003.1"/>
</dbReference>
<dbReference type="EMBL" id="JAJDLA010000003">
    <property type="protein sequence ID" value="MCB8605272.1"/>
    <property type="molecule type" value="Genomic_DNA"/>
</dbReference>